<feature type="region of interest" description="Disordered" evidence="2">
    <location>
        <begin position="1850"/>
        <end position="1953"/>
    </location>
</feature>
<reference evidence="4" key="1">
    <citation type="submission" date="2016-03" db="EMBL/GenBank/DDBJ databases">
        <authorList>
            <person name="Sibley D."/>
            <person name="Venepally P."/>
            <person name="Karamycheva S."/>
            <person name="Hadjithomas M."/>
            <person name="Khan A."/>
            <person name="Brunk B."/>
            <person name="Roos D."/>
            <person name="Caler E."/>
            <person name="Lorenzi H."/>
        </authorList>
    </citation>
    <scope>NUCLEOTIDE SEQUENCE [LARGE SCALE GENOMIC DNA]</scope>
    <source>
        <strain evidence="4">TgCatPRC2</strain>
    </source>
</reference>
<dbReference type="OrthoDB" id="10692682at2759"/>
<feature type="region of interest" description="Disordered" evidence="2">
    <location>
        <begin position="1696"/>
        <end position="1761"/>
    </location>
</feature>
<dbReference type="InterPro" id="IPR050899">
    <property type="entry name" value="DDRGK_domain-containing"/>
</dbReference>
<feature type="compositionally biased region" description="Basic and acidic residues" evidence="2">
    <location>
        <begin position="1929"/>
        <end position="1950"/>
    </location>
</feature>
<feature type="region of interest" description="Disordered" evidence="2">
    <location>
        <begin position="827"/>
        <end position="851"/>
    </location>
</feature>
<feature type="compositionally biased region" description="Basic and acidic residues" evidence="2">
    <location>
        <begin position="1390"/>
        <end position="1412"/>
    </location>
</feature>
<gene>
    <name evidence="3" type="ORF">TGPRC2_321370</name>
</gene>
<feature type="compositionally biased region" description="Basic and acidic residues" evidence="2">
    <location>
        <begin position="350"/>
        <end position="396"/>
    </location>
</feature>
<feature type="compositionally biased region" description="Basic and acidic residues" evidence="2">
    <location>
        <begin position="977"/>
        <end position="1017"/>
    </location>
</feature>
<feature type="compositionally biased region" description="Basic and acidic residues" evidence="2">
    <location>
        <begin position="2621"/>
        <end position="2642"/>
    </location>
</feature>
<feature type="compositionally biased region" description="Basic and acidic residues" evidence="2">
    <location>
        <begin position="127"/>
        <end position="147"/>
    </location>
</feature>
<feature type="region of interest" description="Disordered" evidence="2">
    <location>
        <begin position="112"/>
        <end position="149"/>
    </location>
</feature>
<evidence type="ECO:0000313" key="4">
    <source>
        <dbReference type="Proteomes" id="UP000075225"/>
    </source>
</evidence>
<evidence type="ECO:0000313" key="3">
    <source>
        <dbReference type="EMBL" id="KYK68694.1"/>
    </source>
</evidence>
<feature type="compositionally biased region" description="Basic and acidic residues" evidence="2">
    <location>
        <begin position="1897"/>
        <end position="1918"/>
    </location>
</feature>
<dbReference type="PANTHER" id="PTHR48176:SF1">
    <property type="entry name" value="DDRGK DOMAIN-CONTAINING PROTEIN 1"/>
    <property type="match status" value="1"/>
</dbReference>
<feature type="compositionally biased region" description="Low complexity" evidence="2">
    <location>
        <begin position="1201"/>
        <end position="1231"/>
    </location>
</feature>
<feature type="region of interest" description="Disordered" evidence="2">
    <location>
        <begin position="1364"/>
        <end position="1489"/>
    </location>
</feature>
<feature type="coiled-coil region" evidence="1">
    <location>
        <begin position="515"/>
        <end position="542"/>
    </location>
</feature>
<feature type="compositionally biased region" description="Basic and acidic residues" evidence="2">
    <location>
        <begin position="1851"/>
        <end position="1862"/>
    </location>
</feature>
<feature type="compositionally biased region" description="Polar residues" evidence="2">
    <location>
        <begin position="338"/>
        <end position="349"/>
    </location>
</feature>
<feature type="compositionally biased region" description="Basic and acidic residues" evidence="2">
    <location>
        <begin position="1696"/>
        <end position="1754"/>
    </location>
</feature>
<dbReference type="EMBL" id="AHZP02001033">
    <property type="protein sequence ID" value="KYK68694.1"/>
    <property type="molecule type" value="Genomic_DNA"/>
</dbReference>
<feature type="compositionally biased region" description="Basic and acidic residues" evidence="2">
    <location>
        <begin position="1328"/>
        <end position="1346"/>
    </location>
</feature>
<feature type="compositionally biased region" description="Basic and acidic residues" evidence="2">
    <location>
        <begin position="2290"/>
        <end position="2326"/>
    </location>
</feature>
<feature type="region of interest" description="Disordered" evidence="2">
    <location>
        <begin position="1321"/>
        <end position="1346"/>
    </location>
</feature>
<keyword evidence="1" id="KW-0175">Coiled coil</keyword>
<feature type="compositionally biased region" description="Basic and acidic residues" evidence="2">
    <location>
        <begin position="2581"/>
        <end position="2613"/>
    </location>
</feature>
<feature type="compositionally biased region" description="Basic and acidic residues" evidence="2">
    <location>
        <begin position="2664"/>
        <end position="2704"/>
    </location>
</feature>
<evidence type="ECO:0000256" key="1">
    <source>
        <dbReference type="SAM" id="Coils"/>
    </source>
</evidence>
<comment type="caution">
    <text evidence="3">The sequence shown here is derived from an EMBL/GenBank/DDBJ whole genome shotgun (WGS) entry which is preliminary data.</text>
</comment>
<feature type="compositionally biased region" description="Acidic residues" evidence="2">
    <location>
        <begin position="729"/>
        <end position="740"/>
    </location>
</feature>
<feature type="compositionally biased region" description="Basic and acidic residues" evidence="2">
    <location>
        <begin position="1877"/>
        <end position="1887"/>
    </location>
</feature>
<feature type="region of interest" description="Disordered" evidence="2">
    <location>
        <begin position="262"/>
        <end position="307"/>
    </location>
</feature>
<organism evidence="3 4">
    <name type="scientific">Toxoplasma gondii TgCatPRC2</name>
    <dbReference type="NCBI Taxonomy" id="1130821"/>
    <lineage>
        <taxon>Eukaryota</taxon>
        <taxon>Sar</taxon>
        <taxon>Alveolata</taxon>
        <taxon>Apicomplexa</taxon>
        <taxon>Conoidasida</taxon>
        <taxon>Coccidia</taxon>
        <taxon>Eucoccidiorida</taxon>
        <taxon>Eimeriorina</taxon>
        <taxon>Sarcocystidae</taxon>
        <taxon>Toxoplasma</taxon>
    </lineage>
</organism>
<feature type="region of interest" description="Disordered" evidence="2">
    <location>
        <begin position="179"/>
        <end position="245"/>
    </location>
</feature>
<protein>
    <submittedName>
        <fullName evidence="3">Uncharacterized protein</fullName>
    </submittedName>
</protein>
<feature type="region of interest" description="Disordered" evidence="2">
    <location>
        <begin position="1180"/>
        <end position="1269"/>
    </location>
</feature>
<accession>A0A151HHB6</accession>
<feature type="compositionally biased region" description="Basic and acidic residues" evidence="2">
    <location>
        <begin position="917"/>
        <end position="953"/>
    </location>
</feature>
<dbReference type="PANTHER" id="PTHR48176">
    <property type="entry name" value="DDRGK DOMAIN-CONTAINING PROTEIN 1"/>
    <property type="match status" value="1"/>
</dbReference>
<dbReference type="VEuPathDB" id="ToxoDB:TGPRC2_321370"/>
<dbReference type="GO" id="GO:0044389">
    <property type="term" value="F:ubiquitin-like protein ligase binding"/>
    <property type="evidence" value="ECO:0007669"/>
    <property type="project" value="TreeGrafter"/>
</dbReference>
<sequence>MLRGSSRCATRFADVAVQKNALPRCDFQLSPVNYFVTSTRRDACPFSPKSDRDRSPGSLETGWLSASTKPSRVAFYQTFPTETGALCRDEKRAKQDVARAIRNGSCWHQTVSESPWSSRVPTPDPGTKARQERSCMSRAPERNDLSKRSSHVLSVDLESKRGREVTRRFNAHLRRSCEAERTRGNARPVPTDKRRVGVSGVPTPEDGGLGDAAESEGESLFSFSAENGACDLEAPPRRERPRRRPPDVEAAAFYGVAPPALVATQREKQSTAQWVDLGGGRSPGEESSRLDGPSRPTAGGKARQREVDTAGDLAGWMALRSASEQGAFGRQTGREARATQTSKVNSCRQTRTDEERLSWTTEHLRRAARAETRSRRQKGERGDDAHRLGDEAREAELTSAPGKDAQEASAVAHVAVLFKRSLKQLLVPVIGPASSSSGAAASQALPNLSLSVSGSESLEVSSSAVKKPLLLRSSFPLLFGFLYQMQERQAAFVSQQREQRLQSMRDATPSPPRTLRLAQRRLLQLQRELASLREELQTQQRSPERCADAQAERHALLVPPILTQQLEQILVENADSFSLVDLHLLLTLSSAQAQFALSLRPSGGRASELLDARLRASPAEPRSGGRGVFEEENASVSRAAAVACFASEPLQTETLEKVSRGFLQGLGKDVWLLHALLSPRLLARVSQVASRRLRELRGAQRRQFADFTRLLSLCALEAAPKGARKEEGNEGDLEKEEESLQGETQSELRRPVDGDLGSGIHSLHAMERPELFMSMDSCSESPISLSHKSRIQNAWREGHRRDAKTVERLLLLFVTLHTRVGALTCSFAPGSSSSPSSSPRSSPSPVAAASSSAGAFSGSQLMELALAAQSSLTSGDLLDSLCDSLLCLLNTPYELSSATRLPLSLCRAVPTPAKGRTQTEDRGDRRCEEGRRRSESEARAVSDNGDSARRKGESLGAPPAACGDAAKLLNRLSDPQTSREEFEEAEKPASNDEREEERREQRGDERKEERGDDIRNEAEEEEGGRTKMRGSSEFVAEESLRKTERGRFRGQQRIENHLEASAAEPSGDSETSGILPVFTEGKGEAKTAAPILLHPSSLSRLILVFFTPFFQSALEPSPCRQRMQRGVCTPEKALALCRAVSSQVERQREKMKATDLQKCVSSLLIFRAICRASAPAPEQKSLRDTFHGAAASTSSREIRVSPSPCSSHSSTSSSSAFSSPSASSASSSLPPLCTGSQEAASGPGPTRPSLACGEQTADERRERGEEQTVEAEKWRAQFWGELDGLAECLVSELVRETRDTSSLPESLLSQSRGFLLERVSETQRAGRGRSEVPTESREEEQLCGEQEERKKVWLLKEIRRLLHPLHRAGPRGSEEPEEEHGERYASTFDSENKHTERKEIDFEGTPKKREETGEGDVFAGNANCGLSREALPSSSSCFSGSLSSQSSKSYHPSVCKRSSSPSSSASSSSPSSASSSSSSSSASSSSSSSSSPSFSAFSASPVPPSSFPSSRVLSPSDSSSLASHLSSSACGFVVERSGACLAFSSLFSSVFPSSILSHSRSLRGTAASLAAVRKHRRRMQQPVHFLAHFEKFRRKQEEKSREAELLRAFGRVLLARAKMEEKRQTADRRSSNLVRQCMSAFLEQRGDTRLMDALLLPSLSLCFHLQVAEAKRLSSERLARNSGRLCRIEGRRRLEHDRERHGETDSENETDRGARGTAEESRSVPNSECRRTIERHIEGNGEQERGSREARAKEDDVDQEDLPFVGPVGVLKELQQLLLLPPESWERHLASRPLLRLLQLLKLSGRHYTGICEFLTNNEELLLLPRLATTQGERARQRGVDGSCAQSIANERGDGAHAETTRIGRKKWKNSSSSEASRAERPWRRQEGVLGEGGETTEIHRDRRDAANAERHSKDVHTEPLVVVLQTKKTNERERRDRLEREEVKQREGRTTLQSAEGTKDVNVYLGDFNAQRDFRFSLNMRDPLGIRTLNSLSFLPFAVASERRLDAFLLTLIRVILLQLRQLPAASCPRSARYDDISHCHTPLDPSASPPSSSYFSASSSSSSSSSSLLSFSSPLDPHSSGASPLSASPRSPAVFQSVPQSAALGVGLLHALALLTEQLKAKNVSSSPLQREGDSAILLRHLAHATGEEVLQLLLPGDRLSKLSLLHFLRLVVATNNLFLSPCLPASLAASTQGVVLSTGRGGGSDKSVVPQSLEVPRARPPFAEKEGKELVFRGNLSRDEETNETLWTRPAPALSPGVQRHLRALAATASWLLLPEESHRTQPSPASRERERNEEGGVNRFAASEKRIEVSMGSERDGGEEKSTATGAGRRNAQARRRKIAREAKECRGERAGEEAFETEKKARKETEVPAFCAVPPSALAPLTRSFAEVYRHLTQLSVHLRSRDEFARSSLPRQSELQRTGNLAGIPEGDSFPVLSPAYEQEVDMVEVLREAYEELLLLLAAAALSAQRSLTQTQWKTIGQALLFSVCTAEFLPFFEATLPLCRRGAIIEPREETEENDLSASLLDVDAAVMDLLLFLRFLSRCPASDSRSSSPTCLLSSSSLASSVFRVPLESETEQGRRDSEAEKEEGRNTRESLRSREQCNRERGGFRFSVSPEKGRSFAERDLPPTEKSCRSSEELATQTVERLLLLVDREGAAVREKAKQRRRREDVLKGAEGERHPEATEKETEGGCSEKEGKTTQRQRRRDVYLQTLRLLGGECDTHLLGQVLKGYLRAERVERREDRDRFLRLKRNALHTLLVLSSLDA</sequence>
<feature type="region of interest" description="Disordered" evidence="2">
    <location>
        <begin position="912"/>
        <end position="961"/>
    </location>
</feature>
<feature type="region of interest" description="Disordered" evidence="2">
    <location>
        <begin position="2575"/>
        <end position="2643"/>
    </location>
</feature>
<feature type="region of interest" description="Disordered" evidence="2">
    <location>
        <begin position="721"/>
        <end position="754"/>
    </location>
</feature>
<feature type="compositionally biased region" description="Basic and acidic residues" evidence="2">
    <location>
        <begin position="2344"/>
        <end position="2365"/>
    </location>
</feature>
<dbReference type="Proteomes" id="UP000075225">
    <property type="component" value="Unassembled WGS sequence"/>
</dbReference>
<feature type="compositionally biased region" description="Low complexity" evidence="2">
    <location>
        <begin position="1433"/>
        <end position="1489"/>
    </location>
</feature>
<feature type="compositionally biased region" description="Basic and acidic residues" evidence="2">
    <location>
        <begin position="1257"/>
        <end position="1269"/>
    </location>
</feature>
<proteinExistence type="predicted"/>
<feature type="region of interest" description="Disordered" evidence="2">
    <location>
        <begin position="2664"/>
        <end position="2709"/>
    </location>
</feature>
<feature type="region of interest" description="Disordered" evidence="2">
    <location>
        <begin position="974"/>
        <end position="1046"/>
    </location>
</feature>
<name>A0A151HHB6_TOXGO</name>
<evidence type="ECO:0000256" key="2">
    <source>
        <dbReference type="SAM" id="MobiDB-lite"/>
    </source>
</evidence>
<feature type="region of interest" description="Disordered" evidence="2">
    <location>
        <begin position="2277"/>
        <end position="2365"/>
    </location>
</feature>
<feature type="region of interest" description="Disordered" evidence="2">
    <location>
        <begin position="325"/>
        <end position="405"/>
    </location>
</feature>